<comment type="caution">
    <text evidence="3">The sequence shown here is derived from an EMBL/GenBank/DDBJ whole genome shotgun (WGS) entry which is preliminary data.</text>
</comment>
<organism evidence="3 4">
    <name type="scientific">Rubrobacter taiwanensis</name>
    <dbReference type="NCBI Taxonomy" id="185139"/>
    <lineage>
        <taxon>Bacteria</taxon>
        <taxon>Bacillati</taxon>
        <taxon>Actinomycetota</taxon>
        <taxon>Rubrobacteria</taxon>
        <taxon>Rubrobacterales</taxon>
        <taxon>Rubrobacteraceae</taxon>
        <taxon>Rubrobacter</taxon>
    </lineage>
</organism>
<dbReference type="InterPro" id="IPR007060">
    <property type="entry name" value="FtsL/DivIC"/>
</dbReference>
<dbReference type="Proteomes" id="UP000295244">
    <property type="component" value="Unassembled WGS sequence"/>
</dbReference>
<keyword evidence="2" id="KW-0472">Membrane</keyword>
<dbReference type="Pfam" id="PF04977">
    <property type="entry name" value="DivIC"/>
    <property type="match status" value="1"/>
</dbReference>
<proteinExistence type="predicted"/>
<gene>
    <name evidence="3" type="ORF">E0L93_10765</name>
</gene>
<feature type="coiled-coil region" evidence="1">
    <location>
        <begin position="29"/>
        <end position="56"/>
    </location>
</feature>
<evidence type="ECO:0000256" key="1">
    <source>
        <dbReference type="SAM" id="Coils"/>
    </source>
</evidence>
<dbReference type="AlphaFoldDB" id="A0A4R1BGE6"/>
<keyword evidence="1" id="KW-0175">Coiled coil</keyword>
<feature type="transmembrane region" description="Helical" evidence="2">
    <location>
        <begin position="6"/>
        <end position="24"/>
    </location>
</feature>
<dbReference type="EMBL" id="SKBU01000018">
    <property type="protein sequence ID" value="TCJ16148.1"/>
    <property type="molecule type" value="Genomic_DNA"/>
</dbReference>
<evidence type="ECO:0000313" key="3">
    <source>
        <dbReference type="EMBL" id="TCJ16148.1"/>
    </source>
</evidence>
<evidence type="ECO:0000256" key="2">
    <source>
        <dbReference type="SAM" id="Phobius"/>
    </source>
</evidence>
<dbReference type="OrthoDB" id="5187715at2"/>
<evidence type="ECO:0000313" key="4">
    <source>
        <dbReference type="Proteomes" id="UP000295244"/>
    </source>
</evidence>
<keyword evidence="2" id="KW-0812">Transmembrane</keyword>
<accession>A0A4R1BGE6</accession>
<dbReference type="RefSeq" id="WP_132691761.1">
    <property type="nucleotide sequence ID" value="NZ_SKBU01000018.1"/>
</dbReference>
<keyword evidence="2" id="KW-1133">Transmembrane helix</keyword>
<name>A0A4R1BGE6_9ACTN</name>
<sequence>MKLRPLFVILYAALIGLLLAAYIAPLQQIMESRSQIAVLEQRLDEAERENARQQHAIESLKTPEGLERTARERYGMVRPGEKVYIIPEDDGRP</sequence>
<protein>
    <submittedName>
        <fullName evidence="3">Septum formation initiator family protein</fullName>
    </submittedName>
</protein>
<keyword evidence="4" id="KW-1185">Reference proteome</keyword>
<reference evidence="3 4" key="1">
    <citation type="submission" date="2019-03" db="EMBL/GenBank/DDBJ databases">
        <title>Whole genome sequence of a novel Rubrobacter taiwanensis strain, isolated from Yellowstone National Park.</title>
        <authorList>
            <person name="Freed S."/>
            <person name="Ramaley R.F."/>
            <person name="Kyndt J.A."/>
        </authorList>
    </citation>
    <scope>NUCLEOTIDE SEQUENCE [LARGE SCALE GENOMIC DNA]</scope>
    <source>
        <strain evidence="3 4">Yellowstone</strain>
    </source>
</reference>